<evidence type="ECO:0000256" key="1">
    <source>
        <dbReference type="ARBA" id="ARBA00004496"/>
    </source>
</evidence>
<comment type="function">
    <text evidence="8 10">Molecular chaperone. Has ATPase activity.</text>
</comment>
<evidence type="ECO:0000256" key="5">
    <source>
        <dbReference type="ARBA" id="ARBA00022840"/>
    </source>
</evidence>
<proteinExistence type="inferred from homology"/>
<dbReference type="GO" id="GO:0005737">
    <property type="term" value="C:cytoplasm"/>
    <property type="evidence" value="ECO:0007669"/>
    <property type="project" value="UniProtKB-SubCell"/>
</dbReference>
<dbReference type="RefSeq" id="WP_115999907.1">
    <property type="nucleotide sequence ID" value="NZ_QUOV01000001.1"/>
</dbReference>
<dbReference type="SUPFAM" id="SSF110942">
    <property type="entry name" value="HSP90 C-terminal domain"/>
    <property type="match status" value="1"/>
</dbReference>
<keyword evidence="4 10" id="KW-0547">Nucleotide-binding</keyword>
<feature type="binding site" evidence="11">
    <location>
        <position position="88"/>
    </location>
    <ligand>
        <name>ATP</name>
        <dbReference type="ChEBI" id="CHEBI:30616"/>
    </ligand>
</feature>
<dbReference type="InterPro" id="IPR036890">
    <property type="entry name" value="HATPase_C_sf"/>
</dbReference>
<reference evidence="13 14" key="1">
    <citation type="submission" date="2018-08" db="EMBL/GenBank/DDBJ databases">
        <title>Thalassotalea euphylliae genome.</title>
        <authorList>
            <person name="Summers S."/>
            <person name="Rice S.A."/>
            <person name="Freckelton M.L."/>
            <person name="Nedved B.T."/>
            <person name="Hadfield M.G."/>
        </authorList>
    </citation>
    <scope>NUCLEOTIDE SEQUENCE [LARGE SCALE GENOMIC DNA]</scope>
    <source>
        <strain evidence="13 14">H2</strain>
    </source>
</reference>
<comment type="caution">
    <text evidence="13">The sequence shown here is derived from an EMBL/GenBank/DDBJ whole genome shotgun (WGS) entry which is preliminary data.</text>
</comment>
<evidence type="ECO:0000313" key="13">
    <source>
        <dbReference type="EMBL" id="REL35233.1"/>
    </source>
</evidence>
<dbReference type="GO" id="GO:0140662">
    <property type="term" value="F:ATP-dependent protein folding chaperone"/>
    <property type="evidence" value="ECO:0007669"/>
    <property type="project" value="InterPro"/>
</dbReference>
<dbReference type="SUPFAM" id="SSF55874">
    <property type="entry name" value="ATPase domain of HSP90 chaperone/DNA topoisomerase II/histidine kinase"/>
    <property type="match status" value="1"/>
</dbReference>
<evidence type="ECO:0000256" key="2">
    <source>
        <dbReference type="ARBA" id="ARBA00008239"/>
    </source>
</evidence>
<feature type="region of interest" description="A; substrate-binding" evidence="10">
    <location>
        <begin position="1"/>
        <end position="361"/>
    </location>
</feature>
<dbReference type="GO" id="GO:0051082">
    <property type="term" value="F:unfolded protein binding"/>
    <property type="evidence" value="ECO:0007669"/>
    <property type="project" value="UniProtKB-UniRule"/>
</dbReference>
<evidence type="ECO:0000256" key="9">
    <source>
        <dbReference type="ARBA" id="ARBA00070675"/>
    </source>
</evidence>
<dbReference type="Gene3D" id="3.30.565.10">
    <property type="entry name" value="Histidine kinase-like ATPase, C-terminal domain"/>
    <property type="match status" value="1"/>
</dbReference>
<evidence type="ECO:0000259" key="12">
    <source>
        <dbReference type="SMART" id="SM00387"/>
    </source>
</evidence>
<dbReference type="HAMAP" id="MF_00505">
    <property type="entry name" value="HSP90"/>
    <property type="match status" value="1"/>
</dbReference>
<dbReference type="GO" id="GO:0005524">
    <property type="term" value="F:ATP binding"/>
    <property type="evidence" value="ECO:0007669"/>
    <property type="project" value="UniProtKB-UniRule"/>
</dbReference>
<dbReference type="AlphaFoldDB" id="A0A3E0UF64"/>
<sequence>MSETGQKEVHGFQTEVKQLLQLMIHSLYSNKEIFLRELVSNAADASDKLRFKALQNADLFEGDGELRVRVSADKENNTVTISDNGIGMTSDEIIAHLGTIAKSGTAEFFSKLSGDQASDSQLIGQFGVGFYSAFIVADKVTVRSRAAGVAASEGVEWQSEGEGEFTTRQIEKSGRGTDIILHLKEEENEFLDDWRLKSIVTKYSDHISVSVEMLTPEIPAVEAQPEEKDDEGNVIRPAIEARDAEPAKWEAVNKATALWTREKADVSDEEYKEFYKHVSHDYAEPMLWEHNKVEGTTEYTSLLYIPSKAPFDLYNREKQHGLKLYVQRVFIMDDAEQFMPTYLRFVKGLLDSNDLPLNVSREILQDNKVTQAIRKGCTKRVLKMLEKLGKKDQEQYQSFWNEFGQVLKEGPAEDMANKEQIGKLLRFASTNEDSSVQNVSLPDYVERMKEGQDKIYYVVADSFAAAKNSPHLEVFRKKGIEVLLLSDRIDEWLVSHLTEFDGKQLQSVARGGVDLSGMEDEESKEAQEKLEQEFDSVAKRMKEALGDKVLDVKISNRLTDSPAVIVTAEDDMSIQMQKLMASVGQEVPEIQPIFEINAEHELVKHVADEQDDDKFNQWVEVLFEQATLAERGSLSDPASFVAKLNKLMMSLAK</sequence>
<dbReference type="SUPFAM" id="SSF54211">
    <property type="entry name" value="Ribosomal protein S5 domain 2-like"/>
    <property type="match status" value="1"/>
</dbReference>
<gene>
    <name evidence="10 13" type="primary">htpG</name>
    <name evidence="13" type="ORF">DXX92_07600</name>
</gene>
<evidence type="ECO:0000256" key="10">
    <source>
        <dbReference type="HAMAP-Rule" id="MF_00505"/>
    </source>
</evidence>
<dbReference type="InterPro" id="IPR001404">
    <property type="entry name" value="Hsp90_fam"/>
</dbReference>
<dbReference type="Gene3D" id="1.20.120.790">
    <property type="entry name" value="Heat shock protein 90, C-terminal domain"/>
    <property type="match status" value="1"/>
</dbReference>
<dbReference type="Gene3D" id="3.30.230.80">
    <property type="match status" value="1"/>
</dbReference>
<dbReference type="GO" id="GO:0016887">
    <property type="term" value="F:ATP hydrolysis activity"/>
    <property type="evidence" value="ECO:0007669"/>
    <property type="project" value="InterPro"/>
</dbReference>
<accession>A0A3E0UF64</accession>
<dbReference type="OrthoDB" id="9802640at2"/>
<dbReference type="FunFam" id="3.40.50.11260:FF:000002">
    <property type="entry name" value="Molecular chaperone HtpG"/>
    <property type="match status" value="1"/>
</dbReference>
<feature type="binding site" evidence="11">
    <location>
        <position position="102"/>
    </location>
    <ligand>
        <name>ATP</name>
        <dbReference type="ChEBI" id="CHEBI:30616"/>
    </ligand>
</feature>
<keyword evidence="3 10" id="KW-0963">Cytoplasm</keyword>
<evidence type="ECO:0000256" key="8">
    <source>
        <dbReference type="ARBA" id="ARBA00058590"/>
    </source>
</evidence>
<feature type="binding site" evidence="11">
    <location>
        <position position="41"/>
    </location>
    <ligand>
        <name>ATP</name>
        <dbReference type="ChEBI" id="CHEBI:30616"/>
    </ligand>
</feature>
<keyword evidence="6 10" id="KW-0346">Stress response</keyword>
<evidence type="ECO:0000313" key="14">
    <source>
        <dbReference type="Proteomes" id="UP000256999"/>
    </source>
</evidence>
<dbReference type="InterPro" id="IPR003594">
    <property type="entry name" value="HATPase_dom"/>
</dbReference>
<dbReference type="Pfam" id="PF13589">
    <property type="entry name" value="HATPase_c_3"/>
    <property type="match status" value="1"/>
</dbReference>
<comment type="caution">
    <text evidence="10">Lacks conserved residue(s) required for the propagation of feature annotation.</text>
</comment>
<dbReference type="InterPro" id="IPR019805">
    <property type="entry name" value="Heat_shock_protein_90_CS"/>
</dbReference>
<keyword evidence="7 10" id="KW-0143">Chaperone</keyword>
<comment type="subunit">
    <text evidence="10">Homodimer.</text>
</comment>
<feature type="binding site" evidence="11">
    <location>
        <begin position="125"/>
        <end position="130"/>
    </location>
    <ligand>
        <name>ATP</name>
        <dbReference type="ChEBI" id="CHEBI:30616"/>
    </ligand>
</feature>
<dbReference type="FunFam" id="3.30.230.80:FF:000002">
    <property type="entry name" value="Molecular chaperone HtpG"/>
    <property type="match status" value="1"/>
</dbReference>
<evidence type="ECO:0000256" key="3">
    <source>
        <dbReference type="ARBA" id="ARBA00022490"/>
    </source>
</evidence>
<feature type="binding site" evidence="11">
    <location>
        <begin position="103"/>
        <end position="104"/>
    </location>
    <ligand>
        <name>ATP</name>
        <dbReference type="ChEBI" id="CHEBI:30616"/>
    </ligand>
</feature>
<evidence type="ECO:0000256" key="6">
    <source>
        <dbReference type="ARBA" id="ARBA00023016"/>
    </source>
</evidence>
<comment type="subcellular location">
    <subcellularLocation>
        <location evidence="1 10">Cytoplasm</location>
    </subcellularLocation>
</comment>
<name>A0A3E0UF64_9GAMM</name>
<dbReference type="PANTHER" id="PTHR11528">
    <property type="entry name" value="HEAT SHOCK PROTEIN 90 FAMILY MEMBER"/>
    <property type="match status" value="1"/>
</dbReference>
<keyword evidence="5 10" id="KW-0067">ATP-binding</keyword>
<evidence type="ECO:0000256" key="11">
    <source>
        <dbReference type="PIRSR" id="PIRSR002583-1"/>
    </source>
</evidence>
<feature type="binding site" evidence="11">
    <location>
        <position position="83"/>
    </location>
    <ligand>
        <name>ATP</name>
        <dbReference type="ChEBI" id="CHEBI:30616"/>
    </ligand>
</feature>
<evidence type="ECO:0000256" key="4">
    <source>
        <dbReference type="ARBA" id="ARBA00022741"/>
    </source>
</evidence>
<feature type="binding site" evidence="11">
    <location>
        <position position="177"/>
    </location>
    <ligand>
        <name>ATP</name>
        <dbReference type="ChEBI" id="CHEBI:30616"/>
    </ligand>
</feature>
<dbReference type="Pfam" id="PF00183">
    <property type="entry name" value="HSP90"/>
    <property type="match status" value="1"/>
</dbReference>
<dbReference type="PROSITE" id="PS00298">
    <property type="entry name" value="HSP90"/>
    <property type="match status" value="1"/>
</dbReference>
<dbReference type="NCBIfam" id="NF003555">
    <property type="entry name" value="PRK05218.1"/>
    <property type="match status" value="1"/>
</dbReference>
<feature type="domain" description="Histidine kinase/HSP90-like ATPase" evidence="12">
    <location>
        <begin position="30"/>
        <end position="187"/>
    </location>
</feature>
<dbReference type="CDD" id="cd16927">
    <property type="entry name" value="HATPase_Hsp90-like"/>
    <property type="match status" value="1"/>
</dbReference>
<dbReference type="InterPro" id="IPR020568">
    <property type="entry name" value="Ribosomal_Su5_D2-typ_SF"/>
</dbReference>
<feature type="binding site" evidence="11">
    <location>
        <position position="361"/>
    </location>
    <ligand>
        <name>ATP</name>
        <dbReference type="ChEBI" id="CHEBI:30616"/>
    </ligand>
</feature>
<feature type="binding site" evidence="11">
    <location>
        <position position="37"/>
    </location>
    <ligand>
        <name>ATP</name>
        <dbReference type="ChEBI" id="CHEBI:30616"/>
    </ligand>
</feature>
<dbReference type="Gene3D" id="3.40.50.11260">
    <property type="match status" value="1"/>
</dbReference>
<dbReference type="InterPro" id="IPR037196">
    <property type="entry name" value="HSP90_C"/>
</dbReference>
<dbReference type="InterPro" id="IPR020575">
    <property type="entry name" value="Hsp90_N"/>
</dbReference>
<dbReference type="EMBL" id="QUOV01000001">
    <property type="protein sequence ID" value="REL35233.1"/>
    <property type="molecule type" value="Genomic_DNA"/>
</dbReference>
<organism evidence="13 14">
    <name type="scientific">Thalassotalea euphylliae</name>
    <dbReference type="NCBI Taxonomy" id="1655234"/>
    <lineage>
        <taxon>Bacteria</taxon>
        <taxon>Pseudomonadati</taxon>
        <taxon>Pseudomonadota</taxon>
        <taxon>Gammaproteobacteria</taxon>
        <taxon>Alteromonadales</taxon>
        <taxon>Colwelliaceae</taxon>
        <taxon>Thalassotalea</taxon>
    </lineage>
</organism>
<dbReference type="Proteomes" id="UP000256999">
    <property type="component" value="Unassembled WGS sequence"/>
</dbReference>
<dbReference type="PRINTS" id="PR00775">
    <property type="entry name" value="HEATSHOCK90"/>
</dbReference>
<protein>
    <recommendedName>
        <fullName evidence="9 10">Chaperone protein HtpG</fullName>
    </recommendedName>
    <alternativeName>
        <fullName evidence="10">Heat shock protein HtpG</fullName>
    </alternativeName>
    <alternativeName>
        <fullName evidence="10">High temperature protein G</fullName>
    </alternativeName>
</protein>
<comment type="similarity">
    <text evidence="2 10">Belongs to the heat shock protein 90 family.</text>
</comment>
<feature type="region of interest" description="C" evidence="10">
    <location>
        <begin position="579"/>
        <end position="653"/>
    </location>
</feature>
<dbReference type="PIRSF" id="PIRSF002583">
    <property type="entry name" value="Hsp90"/>
    <property type="match status" value="1"/>
</dbReference>
<evidence type="ECO:0000256" key="7">
    <source>
        <dbReference type="ARBA" id="ARBA00023186"/>
    </source>
</evidence>
<dbReference type="SMART" id="SM00387">
    <property type="entry name" value="HATPase_c"/>
    <property type="match status" value="1"/>
</dbReference>
<dbReference type="FunFam" id="3.30.565.10:FF:000009">
    <property type="entry name" value="Molecular chaperone HtpG"/>
    <property type="match status" value="1"/>
</dbReference>